<keyword evidence="7" id="KW-0732">Signal</keyword>
<keyword evidence="14" id="KW-0449">Lipoprotein</keyword>
<gene>
    <name evidence="17" type="ORF">SAMN06265373_103512</name>
</gene>
<dbReference type="RefSeq" id="WP_283425934.1">
    <property type="nucleotide sequence ID" value="NZ_FXTY01000003.1"/>
</dbReference>
<dbReference type="InterPro" id="IPR003715">
    <property type="entry name" value="Poly_export_N"/>
</dbReference>
<protein>
    <submittedName>
        <fullName evidence="17">Polysaccharide export outer membrane protein</fullName>
    </submittedName>
</protein>
<evidence type="ECO:0000256" key="12">
    <source>
        <dbReference type="ARBA" id="ARBA00023139"/>
    </source>
</evidence>
<keyword evidence="8" id="KW-0625">Polysaccharide transport</keyword>
<keyword evidence="10" id="KW-0626">Porin</keyword>
<dbReference type="InterPro" id="IPR049712">
    <property type="entry name" value="Poly_export"/>
</dbReference>
<keyword evidence="9" id="KW-0406">Ion transport</keyword>
<dbReference type="PROSITE" id="PS51257">
    <property type="entry name" value="PROKAR_LIPOPROTEIN"/>
    <property type="match status" value="1"/>
</dbReference>
<dbReference type="Proteomes" id="UP001157961">
    <property type="component" value="Unassembled WGS sequence"/>
</dbReference>
<dbReference type="Pfam" id="PF02563">
    <property type="entry name" value="Poly_export"/>
    <property type="match status" value="1"/>
</dbReference>
<keyword evidence="3" id="KW-0813">Transport</keyword>
<keyword evidence="12" id="KW-0564">Palmitate</keyword>
<evidence type="ECO:0000256" key="8">
    <source>
        <dbReference type="ARBA" id="ARBA00023047"/>
    </source>
</evidence>
<evidence type="ECO:0000256" key="11">
    <source>
        <dbReference type="ARBA" id="ARBA00023136"/>
    </source>
</evidence>
<comment type="caution">
    <text evidence="17">The sequence shown here is derived from an EMBL/GenBank/DDBJ whole genome shotgun (WGS) entry which is preliminary data.</text>
</comment>
<evidence type="ECO:0000256" key="14">
    <source>
        <dbReference type="ARBA" id="ARBA00023288"/>
    </source>
</evidence>
<dbReference type="InterPro" id="IPR054765">
    <property type="entry name" value="SLBB_dom"/>
</dbReference>
<accession>A0ABY1NX60</accession>
<dbReference type="Gene3D" id="3.10.560.10">
    <property type="entry name" value="Outer membrane lipoprotein wza domain like"/>
    <property type="match status" value="2"/>
</dbReference>
<keyword evidence="5" id="KW-0762">Sugar transport</keyword>
<comment type="subcellular location">
    <subcellularLocation>
        <location evidence="1">Cell outer membrane</location>
        <topology evidence="1">Multi-pass membrane protein</topology>
    </subcellularLocation>
</comment>
<reference evidence="17 18" key="1">
    <citation type="submission" date="2017-05" db="EMBL/GenBank/DDBJ databases">
        <authorList>
            <person name="Varghese N."/>
            <person name="Submissions S."/>
        </authorList>
    </citation>
    <scope>NUCLEOTIDE SEQUENCE [LARGE SCALE GENOMIC DNA]</scope>
    <source>
        <strain evidence="17 18">DSM 29734</strain>
    </source>
</reference>
<organism evidence="17 18">
    <name type="scientific">Shimia sagamensis</name>
    <dbReference type="NCBI Taxonomy" id="1566352"/>
    <lineage>
        <taxon>Bacteria</taxon>
        <taxon>Pseudomonadati</taxon>
        <taxon>Pseudomonadota</taxon>
        <taxon>Alphaproteobacteria</taxon>
        <taxon>Rhodobacterales</taxon>
        <taxon>Roseobacteraceae</taxon>
    </lineage>
</organism>
<evidence type="ECO:0000313" key="18">
    <source>
        <dbReference type="Proteomes" id="UP001157961"/>
    </source>
</evidence>
<keyword evidence="18" id="KW-1185">Reference proteome</keyword>
<evidence type="ECO:0000256" key="4">
    <source>
        <dbReference type="ARBA" id="ARBA00022452"/>
    </source>
</evidence>
<feature type="domain" description="SLBB" evidence="16">
    <location>
        <begin position="261"/>
        <end position="359"/>
    </location>
</feature>
<evidence type="ECO:0000256" key="9">
    <source>
        <dbReference type="ARBA" id="ARBA00023065"/>
    </source>
</evidence>
<keyword evidence="11" id="KW-0472">Membrane</keyword>
<evidence type="ECO:0000256" key="1">
    <source>
        <dbReference type="ARBA" id="ARBA00004571"/>
    </source>
</evidence>
<evidence type="ECO:0000256" key="13">
    <source>
        <dbReference type="ARBA" id="ARBA00023237"/>
    </source>
</evidence>
<name>A0ABY1NX60_9RHOB</name>
<comment type="similarity">
    <text evidence="2">Belongs to the BexD/CtrA/VexA family.</text>
</comment>
<evidence type="ECO:0000313" key="17">
    <source>
        <dbReference type="EMBL" id="SMP20366.1"/>
    </source>
</evidence>
<dbReference type="Pfam" id="PF22461">
    <property type="entry name" value="SLBB_2"/>
    <property type="match status" value="2"/>
</dbReference>
<evidence type="ECO:0000256" key="7">
    <source>
        <dbReference type="ARBA" id="ARBA00022729"/>
    </source>
</evidence>
<evidence type="ECO:0000259" key="15">
    <source>
        <dbReference type="Pfam" id="PF02563"/>
    </source>
</evidence>
<evidence type="ECO:0000256" key="2">
    <source>
        <dbReference type="ARBA" id="ARBA00009450"/>
    </source>
</evidence>
<keyword evidence="4" id="KW-1134">Transmembrane beta strand</keyword>
<evidence type="ECO:0000259" key="16">
    <source>
        <dbReference type="Pfam" id="PF22461"/>
    </source>
</evidence>
<dbReference type="EMBL" id="FXTY01000003">
    <property type="protein sequence ID" value="SMP20366.1"/>
    <property type="molecule type" value="Genomic_DNA"/>
</dbReference>
<evidence type="ECO:0000256" key="6">
    <source>
        <dbReference type="ARBA" id="ARBA00022692"/>
    </source>
</evidence>
<evidence type="ECO:0000256" key="3">
    <source>
        <dbReference type="ARBA" id="ARBA00022448"/>
    </source>
</evidence>
<proteinExistence type="inferred from homology"/>
<keyword evidence="13" id="KW-0998">Cell outer membrane</keyword>
<sequence>MVVKAKLEKMRWGRAIVAAVAVLAIAGCSTLPGQGTSKAMITMTDEVANNENVTRNFALVPVTPAVIGKIGAPMKAGFAGSLSSRSTSSAGTKIRVGDRLTVRIWESSPEGLFSTVEQKSSAIPVIVSNDGNINIPYVGNLPVAGLTVDQVRTDVADGLRGKAVDPEVSVILEKGGAQSVTVVGDSRAPGRFDIPASGLRLLDAVAMAGGATQPTHDMEVSLVRGSSVARARLDEVVSTGNANVWLQPRDTVQLLHSPRSFSAFGAVKKPSQYPFNTENVTLAEAISKVGGLDDKTADDSGVFLFRFENRDRVKSTGVTLPDLTYSKGVPTIYWVDLNSPEAIFMTQAFNLRDKDVLFVANAPSTDLAKFVAIVAATLAIAS</sequence>
<feature type="domain" description="SLBB" evidence="16">
    <location>
        <begin position="178"/>
        <end position="252"/>
    </location>
</feature>
<keyword evidence="6" id="KW-0812">Transmembrane</keyword>
<dbReference type="PANTHER" id="PTHR33619">
    <property type="entry name" value="POLYSACCHARIDE EXPORT PROTEIN GFCE-RELATED"/>
    <property type="match status" value="1"/>
</dbReference>
<evidence type="ECO:0000256" key="5">
    <source>
        <dbReference type="ARBA" id="ARBA00022597"/>
    </source>
</evidence>
<feature type="domain" description="Polysaccharide export protein N-terminal" evidence="15">
    <location>
        <begin position="89"/>
        <end position="172"/>
    </location>
</feature>
<evidence type="ECO:0000256" key="10">
    <source>
        <dbReference type="ARBA" id="ARBA00023114"/>
    </source>
</evidence>
<dbReference type="PANTHER" id="PTHR33619:SF3">
    <property type="entry name" value="POLYSACCHARIDE EXPORT PROTEIN GFCE-RELATED"/>
    <property type="match status" value="1"/>
</dbReference>
<dbReference type="Gene3D" id="3.30.1950.10">
    <property type="entry name" value="wza like domain"/>
    <property type="match status" value="1"/>
</dbReference>